<name>A0A8S1PBP9_9CILI</name>
<organism evidence="1 2">
    <name type="scientific">Paramecium sonneborni</name>
    <dbReference type="NCBI Taxonomy" id="65129"/>
    <lineage>
        <taxon>Eukaryota</taxon>
        <taxon>Sar</taxon>
        <taxon>Alveolata</taxon>
        <taxon>Ciliophora</taxon>
        <taxon>Intramacronucleata</taxon>
        <taxon>Oligohymenophorea</taxon>
        <taxon>Peniculida</taxon>
        <taxon>Parameciidae</taxon>
        <taxon>Paramecium</taxon>
    </lineage>
</organism>
<dbReference type="EMBL" id="CAJJDN010000074">
    <property type="protein sequence ID" value="CAD8100692.1"/>
    <property type="molecule type" value="Genomic_DNA"/>
</dbReference>
<reference evidence="1" key="1">
    <citation type="submission" date="2021-01" db="EMBL/GenBank/DDBJ databases">
        <authorList>
            <consortium name="Genoscope - CEA"/>
            <person name="William W."/>
        </authorList>
    </citation>
    <scope>NUCLEOTIDE SEQUENCE</scope>
</reference>
<dbReference type="AlphaFoldDB" id="A0A8S1PBP9"/>
<evidence type="ECO:0000313" key="2">
    <source>
        <dbReference type="Proteomes" id="UP000692954"/>
    </source>
</evidence>
<evidence type="ECO:0000313" key="1">
    <source>
        <dbReference type="EMBL" id="CAD8100692.1"/>
    </source>
</evidence>
<protein>
    <submittedName>
        <fullName evidence="1">Uncharacterized protein</fullName>
    </submittedName>
</protein>
<proteinExistence type="predicted"/>
<dbReference type="Proteomes" id="UP000692954">
    <property type="component" value="Unassembled WGS sequence"/>
</dbReference>
<sequence length="115" mass="13670">MKLLSLESELIQYMGQCSRLLKESWFSNIDLQRMKEQNKKINQLKFFETQNYGFKEMIGRFEGQSSKGKVEKVKKIKKFQPKSNNKRGRCKKMMNKKSFLKKIALEQILELIGDQ</sequence>
<keyword evidence="2" id="KW-1185">Reference proteome</keyword>
<accession>A0A8S1PBP9</accession>
<comment type="caution">
    <text evidence="1">The sequence shown here is derived from an EMBL/GenBank/DDBJ whole genome shotgun (WGS) entry which is preliminary data.</text>
</comment>
<gene>
    <name evidence="1" type="ORF">PSON_ATCC_30995.1.T0740167</name>
</gene>